<name>A0ABW9JD04_9SPHI</name>
<dbReference type="PANTHER" id="PTHR18964:SF149">
    <property type="entry name" value="BIFUNCTIONAL UDP-N-ACETYLGLUCOSAMINE 2-EPIMERASE_N-ACETYLMANNOSAMINE KINASE"/>
    <property type="match status" value="1"/>
</dbReference>
<dbReference type="Proteomes" id="UP001517367">
    <property type="component" value="Unassembled WGS sequence"/>
</dbReference>
<dbReference type="SUPFAM" id="SSF53067">
    <property type="entry name" value="Actin-like ATPase domain"/>
    <property type="match status" value="1"/>
</dbReference>
<organism evidence="2 3">
    <name type="scientific">Pedobacter helvus</name>
    <dbReference type="NCBI Taxonomy" id="2563444"/>
    <lineage>
        <taxon>Bacteria</taxon>
        <taxon>Pseudomonadati</taxon>
        <taxon>Bacteroidota</taxon>
        <taxon>Sphingobacteriia</taxon>
        <taxon>Sphingobacteriales</taxon>
        <taxon>Sphingobacteriaceae</taxon>
        <taxon>Pedobacter</taxon>
    </lineage>
</organism>
<dbReference type="InterPro" id="IPR043129">
    <property type="entry name" value="ATPase_NBD"/>
</dbReference>
<dbReference type="PANTHER" id="PTHR18964">
    <property type="entry name" value="ROK (REPRESSOR, ORF, KINASE) FAMILY"/>
    <property type="match status" value="1"/>
</dbReference>
<evidence type="ECO:0000256" key="1">
    <source>
        <dbReference type="ARBA" id="ARBA00006479"/>
    </source>
</evidence>
<dbReference type="RefSeq" id="WP_138727873.1">
    <property type="nucleotide sequence ID" value="NZ_SRMP02000001.1"/>
</dbReference>
<gene>
    <name evidence="2" type="ORF">E5L68_002740</name>
</gene>
<sequence length="297" mass="31895">MSEKLVLGADIGGSHVTVGIIDLQINAVLSQTKFRLELNSKGDLESILTAWQQAIERSCELFGNTPSFLGISMPGPLDYARGISLINGQDKYDALFGLNIKELLAKRIQMPVSHIGFVNDAVSFLKGEILGGAASKGKNVIGLTLGTGLGSAKALNGSQVLDADLWKMPFKESIAEEYLSTRWFVKRYFEKTGNEIPNVKALLVLAEAGKIEALEVFSEFGNNLGLFLQLFIEMEGEVDTVVLGGNIAKTAHLFTAEVIKVLGSSNKVVIKPAILGEDAALIGAAGIWKTEKTQELA</sequence>
<dbReference type="Gene3D" id="3.30.420.40">
    <property type="match status" value="2"/>
</dbReference>
<evidence type="ECO:0000313" key="3">
    <source>
        <dbReference type="Proteomes" id="UP001517367"/>
    </source>
</evidence>
<dbReference type="EMBL" id="SRMP02000001">
    <property type="protein sequence ID" value="MFN0290289.1"/>
    <property type="molecule type" value="Genomic_DNA"/>
</dbReference>
<protein>
    <submittedName>
        <fullName evidence="2">ROK family protein</fullName>
    </submittedName>
</protein>
<comment type="caution">
    <text evidence="2">The sequence shown here is derived from an EMBL/GenBank/DDBJ whole genome shotgun (WGS) entry which is preliminary data.</text>
</comment>
<keyword evidence="3" id="KW-1185">Reference proteome</keyword>
<comment type="similarity">
    <text evidence="1">Belongs to the ROK (NagC/XylR) family.</text>
</comment>
<accession>A0ABW9JD04</accession>
<reference evidence="2 3" key="1">
    <citation type="submission" date="2024-12" db="EMBL/GenBank/DDBJ databases">
        <authorList>
            <person name="Hu S."/>
        </authorList>
    </citation>
    <scope>NUCLEOTIDE SEQUENCE [LARGE SCALE GENOMIC DNA]</scope>
    <source>
        <strain evidence="2 3">P-25</strain>
    </source>
</reference>
<evidence type="ECO:0000313" key="2">
    <source>
        <dbReference type="EMBL" id="MFN0290289.1"/>
    </source>
</evidence>
<dbReference type="InterPro" id="IPR000600">
    <property type="entry name" value="ROK"/>
</dbReference>
<proteinExistence type="inferred from homology"/>
<dbReference type="Pfam" id="PF00480">
    <property type="entry name" value="ROK"/>
    <property type="match status" value="2"/>
</dbReference>